<proteinExistence type="inferred from homology"/>
<organism evidence="3 4">
    <name type="scientific">Commensalibacter intestini</name>
    <dbReference type="NCBI Taxonomy" id="479936"/>
    <lineage>
        <taxon>Bacteria</taxon>
        <taxon>Pseudomonadati</taxon>
        <taxon>Pseudomonadota</taxon>
        <taxon>Alphaproteobacteria</taxon>
        <taxon>Acetobacterales</taxon>
        <taxon>Acetobacteraceae</taxon>
    </lineage>
</organism>
<dbReference type="PANTHER" id="PTHR33473">
    <property type="entry name" value="ATP-DEPENDENT CLP PROTEASE ADAPTER PROTEIN CLPS1, CHLOROPLASTIC"/>
    <property type="match status" value="1"/>
</dbReference>
<keyword evidence="4" id="KW-1185">Reference proteome</keyword>
<dbReference type="SUPFAM" id="SSF54736">
    <property type="entry name" value="ClpS-like"/>
    <property type="match status" value="1"/>
</dbReference>
<comment type="similarity">
    <text evidence="1">Belongs to the ClpS family.</text>
</comment>
<sequence>MDETKAASLHQTKKPPMYKVIMLNDDFTPMDFVVYILEAIFQKNNDDAMQIMLDIHHNGSANCGLYTYEIAEMKQTQVIQFARQNQYPLQCILEKE</sequence>
<comment type="function">
    <text evidence="1">Involved in the modulation of the specificity of the ClpAP-mediated ATP-dependent protein degradation.</text>
</comment>
<evidence type="ECO:0000259" key="2">
    <source>
        <dbReference type="Pfam" id="PF02617"/>
    </source>
</evidence>
<protein>
    <recommendedName>
        <fullName evidence="1">ATP-dependent Clp protease adapter protein ClpS</fullName>
    </recommendedName>
</protein>
<gene>
    <name evidence="1" type="primary">clpS</name>
    <name evidence="3" type="ORF">HK18_04630</name>
</gene>
<comment type="caution">
    <text evidence="3">The sequence shown here is derived from an EMBL/GenBank/DDBJ whole genome shotgun (WGS) entry which is preliminary data.</text>
</comment>
<dbReference type="Proteomes" id="UP000194946">
    <property type="component" value="Unassembled WGS sequence"/>
</dbReference>
<dbReference type="HAMAP" id="MF_00302">
    <property type="entry name" value="ClpS"/>
    <property type="match status" value="1"/>
</dbReference>
<dbReference type="GO" id="GO:0008233">
    <property type="term" value="F:peptidase activity"/>
    <property type="evidence" value="ECO:0007669"/>
    <property type="project" value="UniProtKB-KW"/>
</dbReference>
<reference evidence="4" key="1">
    <citation type="submission" date="2014-06" db="EMBL/GenBank/DDBJ databases">
        <authorList>
            <person name="Winans N.J."/>
            <person name="Newell P.D."/>
            <person name="Douglas A.E."/>
        </authorList>
    </citation>
    <scope>NUCLEOTIDE SEQUENCE [LARGE SCALE GENOMIC DNA]</scope>
    <source>
        <strain evidence="4">DmL_052</strain>
    </source>
</reference>
<dbReference type="InterPro" id="IPR022935">
    <property type="entry name" value="ClpS"/>
</dbReference>
<dbReference type="Pfam" id="PF02617">
    <property type="entry name" value="ClpS"/>
    <property type="match status" value="1"/>
</dbReference>
<feature type="domain" description="Adaptor protein ClpS core" evidence="2">
    <location>
        <begin position="13"/>
        <end position="91"/>
    </location>
</feature>
<accession>A0A251ZWY5</accession>
<keyword evidence="3" id="KW-0378">Hydrolase</keyword>
<evidence type="ECO:0000256" key="1">
    <source>
        <dbReference type="HAMAP-Rule" id="MF_00302"/>
    </source>
</evidence>
<dbReference type="EMBL" id="JOPB01000002">
    <property type="protein sequence ID" value="OUI79180.1"/>
    <property type="molecule type" value="Genomic_DNA"/>
</dbReference>
<keyword evidence="3" id="KW-0645">Protease</keyword>
<name>A0A251ZWY5_9PROT</name>
<evidence type="ECO:0000313" key="3">
    <source>
        <dbReference type="EMBL" id="OUI79180.1"/>
    </source>
</evidence>
<dbReference type="PANTHER" id="PTHR33473:SF19">
    <property type="entry name" value="ATP-DEPENDENT CLP PROTEASE ADAPTER PROTEIN CLPS"/>
    <property type="match status" value="1"/>
</dbReference>
<dbReference type="InterPro" id="IPR014719">
    <property type="entry name" value="Ribosomal_bL12_C/ClpS-like"/>
</dbReference>
<evidence type="ECO:0000313" key="4">
    <source>
        <dbReference type="Proteomes" id="UP000194946"/>
    </source>
</evidence>
<dbReference type="FunFam" id="3.30.1390.10:FF:000002">
    <property type="entry name" value="ATP-dependent Clp protease adapter protein ClpS"/>
    <property type="match status" value="1"/>
</dbReference>
<dbReference type="GO" id="GO:0006508">
    <property type="term" value="P:proteolysis"/>
    <property type="evidence" value="ECO:0007669"/>
    <property type="project" value="UniProtKB-UniRule"/>
</dbReference>
<comment type="subunit">
    <text evidence="1">Binds to the N-terminal domain of the chaperone ClpA.</text>
</comment>
<dbReference type="InterPro" id="IPR003769">
    <property type="entry name" value="ClpS_core"/>
</dbReference>
<dbReference type="NCBIfam" id="NF000672">
    <property type="entry name" value="PRK00033.1-5"/>
    <property type="match status" value="1"/>
</dbReference>
<dbReference type="Gene3D" id="3.30.1390.10">
    <property type="match status" value="1"/>
</dbReference>
<dbReference type="AlphaFoldDB" id="A0A251ZWY5"/>
<dbReference type="GO" id="GO:0030163">
    <property type="term" value="P:protein catabolic process"/>
    <property type="evidence" value="ECO:0007669"/>
    <property type="project" value="InterPro"/>
</dbReference>